<keyword evidence="3" id="KW-1185">Reference proteome</keyword>
<evidence type="ECO:0000313" key="3">
    <source>
        <dbReference type="Proteomes" id="UP000034287"/>
    </source>
</evidence>
<proteinExistence type="predicted"/>
<gene>
    <name evidence="2" type="ORF">WN59_08525</name>
</gene>
<dbReference type="RefSeq" id="WP_046515726.1">
    <property type="nucleotide sequence ID" value="NZ_LAYZ01000023.1"/>
</dbReference>
<dbReference type="EMBL" id="LAYZ01000023">
    <property type="protein sequence ID" value="KKK34307.1"/>
    <property type="molecule type" value="Genomic_DNA"/>
</dbReference>
<protein>
    <submittedName>
        <fullName evidence="2">Uncharacterized protein</fullName>
    </submittedName>
</protein>
<dbReference type="PATRIC" id="fig|1432562.3.peg.1680"/>
<sequence length="62" mass="6960">MNFKGMKWLNFTLTIIALFAIYIFLSGRVDPALSNILLVVLIIIGLLSLIPVLKKTKNDRGQ</sequence>
<dbReference type="AlphaFoldDB" id="A0A0M2SN60"/>
<keyword evidence="1" id="KW-1133">Transmembrane helix</keyword>
<keyword evidence="1" id="KW-0472">Membrane</keyword>
<feature type="transmembrane region" description="Helical" evidence="1">
    <location>
        <begin position="7"/>
        <end position="26"/>
    </location>
</feature>
<reference evidence="2 3" key="1">
    <citation type="submission" date="2015-04" db="EMBL/GenBank/DDBJ databases">
        <title>Taxonomic description and genome sequence of Salinicoccus sediminis sp. nov., a novel hyper halotolerant bacterium isolated from marine sediment.</title>
        <authorList>
            <person name="Mathan Kumar R."/>
            <person name="Kaur G."/>
            <person name="Kumar N."/>
            <person name="Kumar A."/>
            <person name="Singh N.K."/>
            <person name="Kaur N."/>
            <person name="Mayilraj S."/>
        </authorList>
    </citation>
    <scope>NUCLEOTIDE SEQUENCE [LARGE SCALE GENOMIC DNA]</scope>
    <source>
        <strain evidence="2 3">SV-16</strain>
    </source>
</reference>
<accession>A0A0M2SN60</accession>
<comment type="caution">
    <text evidence="2">The sequence shown here is derived from an EMBL/GenBank/DDBJ whole genome shotgun (WGS) entry which is preliminary data.</text>
</comment>
<evidence type="ECO:0000313" key="2">
    <source>
        <dbReference type="EMBL" id="KKK34307.1"/>
    </source>
</evidence>
<feature type="transmembrane region" description="Helical" evidence="1">
    <location>
        <begin position="32"/>
        <end position="53"/>
    </location>
</feature>
<dbReference type="OrthoDB" id="2390437at2"/>
<dbReference type="Proteomes" id="UP000034287">
    <property type="component" value="Unassembled WGS sequence"/>
</dbReference>
<keyword evidence="1" id="KW-0812">Transmembrane</keyword>
<evidence type="ECO:0000256" key="1">
    <source>
        <dbReference type="SAM" id="Phobius"/>
    </source>
</evidence>
<name>A0A0M2SN60_9STAP</name>
<organism evidence="2 3">
    <name type="scientific">Salinicoccus sediminis</name>
    <dbReference type="NCBI Taxonomy" id="1432562"/>
    <lineage>
        <taxon>Bacteria</taxon>
        <taxon>Bacillati</taxon>
        <taxon>Bacillota</taxon>
        <taxon>Bacilli</taxon>
        <taxon>Bacillales</taxon>
        <taxon>Staphylococcaceae</taxon>
        <taxon>Salinicoccus</taxon>
    </lineage>
</organism>